<dbReference type="Proteomes" id="UP001317613">
    <property type="component" value="Chromosome"/>
</dbReference>
<gene>
    <name evidence="1" type="ORF">EfsSVR2332_13370</name>
</gene>
<sequence length="51" mass="5668">MLVTFDIAAIKEASYPVVTPIVVTNTNDYLDVLDMNQTDVLHGEDFLAIIK</sequence>
<accession>A0AC59HNJ3</accession>
<protein>
    <submittedName>
        <fullName evidence="1">Uncharacterized protein</fullName>
    </submittedName>
</protein>
<organism evidence="1 2">
    <name type="scientific">Enterococcus faecalis</name>
    <name type="common">Streptococcus faecalis</name>
    <dbReference type="NCBI Taxonomy" id="1351"/>
    <lineage>
        <taxon>Bacteria</taxon>
        <taxon>Bacillati</taxon>
        <taxon>Bacillota</taxon>
        <taxon>Bacilli</taxon>
        <taxon>Lactobacillales</taxon>
        <taxon>Enterococcaceae</taxon>
        <taxon>Enterococcus</taxon>
    </lineage>
</organism>
<evidence type="ECO:0000313" key="1">
    <source>
        <dbReference type="EMBL" id="BDQ61259.1"/>
    </source>
</evidence>
<reference evidence="1" key="1">
    <citation type="submission" date="2022-08" db="EMBL/GenBank/DDBJ databases">
        <title>Molecular epidemiological analysis of five strains of VanD-type vancomycin-resistant Enterococcus faecalis.</title>
        <authorList>
            <person name="Mimura K."/>
            <person name="Hashimoto Y."/>
            <person name="Tomita H."/>
        </authorList>
    </citation>
    <scope>NUCLEOTIDE SEQUENCE</scope>
    <source>
        <strain evidence="1">SVR2332</strain>
    </source>
</reference>
<evidence type="ECO:0000313" key="2">
    <source>
        <dbReference type="Proteomes" id="UP001317613"/>
    </source>
</evidence>
<proteinExistence type="predicted"/>
<name>A0AC59HNJ3_ENTFL</name>
<dbReference type="EMBL" id="AP026729">
    <property type="protein sequence ID" value="BDQ61259.1"/>
    <property type="molecule type" value="Genomic_DNA"/>
</dbReference>